<dbReference type="Proteomes" id="UP001283361">
    <property type="component" value="Unassembled WGS sequence"/>
</dbReference>
<feature type="compositionally biased region" description="Low complexity" evidence="4">
    <location>
        <begin position="320"/>
        <end position="331"/>
    </location>
</feature>
<keyword evidence="3" id="KW-0342">GTP-binding</keyword>
<evidence type="ECO:0000256" key="1">
    <source>
        <dbReference type="ARBA" id="ARBA00008535"/>
    </source>
</evidence>
<dbReference type="EMBL" id="JAWDGP010006039">
    <property type="protein sequence ID" value="KAK3748152.1"/>
    <property type="molecule type" value="Genomic_DNA"/>
</dbReference>
<dbReference type="SUPFAM" id="SSF52540">
    <property type="entry name" value="P-loop containing nucleoside triphosphate hydrolases"/>
    <property type="match status" value="1"/>
</dbReference>
<proteinExistence type="inferred from homology"/>
<feature type="region of interest" description="Disordered" evidence="4">
    <location>
        <begin position="314"/>
        <end position="350"/>
    </location>
</feature>
<comment type="caution">
    <text evidence="6">The sequence shown here is derived from an EMBL/GenBank/DDBJ whole genome shotgun (WGS) entry which is preliminary data.</text>
</comment>
<sequence>MSIPSNSDIDLLLIGKTGNGKSATGNSILQRKVFVASASMNSVTTKVSWDVSNHNGTVIKVVDGPGIGDTRMTSEEGLNMFMNAMEFAVMANSQGYHAFLLVVRYGGRFTQEDQDTVRLMKQVFGQDFVRQYCILVMSFGDNFKRDSEEFNFTFEQWCQQQSGVMQDLIKECEGRIVLFDNITKDADARTQQLNNLLAVVNRLKSSGQRYTDKNFERAQEARKRVRIEAKKPMIQDETMCQISLILQRLSQIQSAFHSPSQLQELQQLELETQQLVGNIAVQDKGTGALADISQNAQAIMNTVREAIAARKRLDQDRMRAQQQEAEQAAHLQRQRDDMQREAGQSSSAEVEAMRNKIKELEDQMRWEREQREQQVAVIQTGEQERLNRMNQDNQRAFLDVHVKVDKNLFEAIINFTKGIFTTITSWFSKK</sequence>
<dbReference type="Pfam" id="PF04548">
    <property type="entry name" value="AIG1"/>
    <property type="match status" value="1"/>
</dbReference>
<protein>
    <recommendedName>
        <fullName evidence="5">AIG1-type G domain-containing protein</fullName>
    </recommendedName>
</protein>
<evidence type="ECO:0000256" key="2">
    <source>
        <dbReference type="ARBA" id="ARBA00022741"/>
    </source>
</evidence>
<dbReference type="InterPro" id="IPR045058">
    <property type="entry name" value="GIMA/IAN/Toc"/>
</dbReference>
<dbReference type="PANTHER" id="PTHR10903">
    <property type="entry name" value="GTPASE, IMAP FAMILY MEMBER-RELATED"/>
    <property type="match status" value="1"/>
</dbReference>
<evidence type="ECO:0000313" key="6">
    <source>
        <dbReference type="EMBL" id="KAK3748152.1"/>
    </source>
</evidence>
<accession>A0AAE0YJK3</accession>
<dbReference type="FunFam" id="3.40.50.300:FF:000840">
    <property type="entry name" value="Immune-associated nucleotide-binding protein 9"/>
    <property type="match status" value="1"/>
</dbReference>
<evidence type="ECO:0000259" key="5">
    <source>
        <dbReference type="PROSITE" id="PS51720"/>
    </source>
</evidence>
<dbReference type="InterPro" id="IPR027417">
    <property type="entry name" value="P-loop_NTPase"/>
</dbReference>
<name>A0AAE0YJK3_9GAST</name>
<dbReference type="Gene3D" id="3.40.50.300">
    <property type="entry name" value="P-loop containing nucleotide triphosphate hydrolases"/>
    <property type="match status" value="1"/>
</dbReference>
<dbReference type="GO" id="GO:0005525">
    <property type="term" value="F:GTP binding"/>
    <property type="evidence" value="ECO:0007669"/>
    <property type="project" value="UniProtKB-KW"/>
</dbReference>
<evidence type="ECO:0000313" key="7">
    <source>
        <dbReference type="Proteomes" id="UP001283361"/>
    </source>
</evidence>
<keyword evidence="7" id="KW-1185">Reference proteome</keyword>
<dbReference type="InterPro" id="IPR006703">
    <property type="entry name" value="G_AIG1"/>
</dbReference>
<comment type="similarity">
    <text evidence="1">Belongs to the TRAFAC class TrmE-Era-EngA-EngB-Septin-like GTPase superfamily. AIG1/Toc34/Toc159-like paraseptin GTPase family. IAN subfamily.</text>
</comment>
<dbReference type="PANTHER" id="PTHR10903:SF184">
    <property type="entry name" value="GTP-BINDING PROTEIN A"/>
    <property type="match status" value="1"/>
</dbReference>
<dbReference type="PROSITE" id="PS51720">
    <property type="entry name" value="G_AIG1"/>
    <property type="match status" value="1"/>
</dbReference>
<gene>
    <name evidence="6" type="ORF">RRG08_062484</name>
</gene>
<dbReference type="AlphaFoldDB" id="A0AAE0YJK3"/>
<reference evidence="6" key="1">
    <citation type="journal article" date="2023" name="G3 (Bethesda)">
        <title>A reference genome for the long-term kleptoplast-retaining sea slug Elysia crispata morphotype clarki.</title>
        <authorList>
            <person name="Eastman K.E."/>
            <person name="Pendleton A.L."/>
            <person name="Shaikh M.A."/>
            <person name="Suttiyut T."/>
            <person name="Ogas R."/>
            <person name="Tomko P."/>
            <person name="Gavelis G."/>
            <person name="Widhalm J.R."/>
            <person name="Wisecaver J.H."/>
        </authorList>
    </citation>
    <scope>NUCLEOTIDE SEQUENCE</scope>
    <source>
        <strain evidence="6">ECLA1</strain>
    </source>
</reference>
<organism evidence="6 7">
    <name type="scientific">Elysia crispata</name>
    <name type="common">lettuce slug</name>
    <dbReference type="NCBI Taxonomy" id="231223"/>
    <lineage>
        <taxon>Eukaryota</taxon>
        <taxon>Metazoa</taxon>
        <taxon>Spiralia</taxon>
        <taxon>Lophotrochozoa</taxon>
        <taxon>Mollusca</taxon>
        <taxon>Gastropoda</taxon>
        <taxon>Heterobranchia</taxon>
        <taxon>Euthyneura</taxon>
        <taxon>Panpulmonata</taxon>
        <taxon>Sacoglossa</taxon>
        <taxon>Placobranchoidea</taxon>
        <taxon>Plakobranchidae</taxon>
        <taxon>Elysia</taxon>
    </lineage>
</organism>
<evidence type="ECO:0000256" key="4">
    <source>
        <dbReference type="SAM" id="MobiDB-lite"/>
    </source>
</evidence>
<feature type="domain" description="AIG1-type G" evidence="5">
    <location>
        <begin position="6"/>
        <end position="219"/>
    </location>
</feature>
<evidence type="ECO:0000256" key="3">
    <source>
        <dbReference type="ARBA" id="ARBA00023134"/>
    </source>
</evidence>
<keyword evidence="2" id="KW-0547">Nucleotide-binding</keyword>